<keyword evidence="1 3" id="KW-0547">Nucleotide-binding</keyword>
<evidence type="ECO:0000259" key="7">
    <source>
        <dbReference type="PROSITE" id="PS50105"/>
    </source>
</evidence>
<name>A0A024GNG9_9STRA</name>
<dbReference type="STRING" id="65357.A0A024GNG9"/>
<dbReference type="InterPro" id="IPR001849">
    <property type="entry name" value="PH_domain"/>
</dbReference>
<comment type="caution">
    <text evidence="8">The sequence shown here is derived from an EMBL/GenBank/DDBJ whole genome shotgun (WGS) entry which is preliminary data.</text>
</comment>
<dbReference type="PROSITE" id="PS50105">
    <property type="entry name" value="SAM_DOMAIN"/>
    <property type="match status" value="1"/>
</dbReference>
<keyword evidence="9" id="KW-1185">Reference proteome</keyword>
<evidence type="ECO:0008006" key="10">
    <source>
        <dbReference type="Google" id="ProtNLM"/>
    </source>
</evidence>
<feature type="domain" description="PH" evidence="5">
    <location>
        <begin position="388"/>
        <end position="504"/>
    </location>
</feature>
<reference evidence="8 9" key="1">
    <citation type="submission" date="2012-05" db="EMBL/GenBank/DDBJ databases">
        <title>Recombination and specialization in a pathogen metapopulation.</title>
        <authorList>
            <person name="Gardiner A."/>
            <person name="Kemen E."/>
            <person name="Schultz-Larsen T."/>
            <person name="MacLean D."/>
            <person name="Van Oosterhout C."/>
            <person name="Jones J.D.G."/>
        </authorList>
    </citation>
    <scope>NUCLEOTIDE SEQUENCE [LARGE SCALE GENOMIC DNA]</scope>
    <source>
        <strain evidence="8 9">Ac Nc2</strain>
    </source>
</reference>
<evidence type="ECO:0000256" key="1">
    <source>
        <dbReference type="ARBA" id="ARBA00022741"/>
    </source>
</evidence>
<dbReference type="SUPFAM" id="SSF50729">
    <property type="entry name" value="PH domain-like"/>
    <property type="match status" value="1"/>
</dbReference>
<dbReference type="InterPro" id="IPR011993">
    <property type="entry name" value="PH-like_dom_sf"/>
</dbReference>
<dbReference type="Gene3D" id="3.30.200.20">
    <property type="entry name" value="Phosphorylase Kinase, domain 1"/>
    <property type="match status" value="1"/>
</dbReference>
<dbReference type="GO" id="GO:0005524">
    <property type="term" value="F:ATP binding"/>
    <property type="evidence" value="ECO:0007669"/>
    <property type="project" value="UniProtKB-UniRule"/>
</dbReference>
<feature type="domain" description="SAM" evidence="7">
    <location>
        <begin position="556"/>
        <end position="622"/>
    </location>
</feature>
<dbReference type="PANTHER" id="PTHR44329">
    <property type="entry name" value="SERINE/THREONINE-PROTEIN KINASE TNNI3K-RELATED"/>
    <property type="match status" value="1"/>
</dbReference>
<feature type="region of interest" description="Disordered" evidence="4">
    <location>
        <begin position="510"/>
        <end position="535"/>
    </location>
</feature>
<dbReference type="SMART" id="SM00233">
    <property type="entry name" value="PH"/>
    <property type="match status" value="1"/>
</dbReference>
<dbReference type="Gene3D" id="1.10.150.50">
    <property type="entry name" value="Transcription Factor, Ets-1"/>
    <property type="match status" value="1"/>
</dbReference>
<dbReference type="Gene3D" id="1.10.510.10">
    <property type="entry name" value="Transferase(Phosphotransferase) domain 1"/>
    <property type="match status" value="1"/>
</dbReference>
<dbReference type="PROSITE" id="PS50011">
    <property type="entry name" value="PROTEIN_KINASE_DOM"/>
    <property type="match status" value="1"/>
</dbReference>
<proteinExistence type="predicted"/>
<dbReference type="Gene3D" id="2.30.29.30">
    <property type="entry name" value="Pleckstrin-homology domain (PH domain)/Phosphotyrosine-binding domain (PTB)"/>
    <property type="match status" value="1"/>
</dbReference>
<accession>A0A024GNG9</accession>
<gene>
    <name evidence="8" type="ORF">BN9_094070</name>
</gene>
<evidence type="ECO:0000256" key="3">
    <source>
        <dbReference type="PROSITE-ProRule" id="PRU10141"/>
    </source>
</evidence>
<organism evidence="8 9">
    <name type="scientific">Albugo candida</name>
    <dbReference type="NCBI Taxonomy" id="65357"/>
    <lineage>
        <taxon>Eukaryota</taxon>
        <taxon>Sar</taxon>
        <taxon>Stramenopiles</taxon>
        <taxon>Oomycota</taxon>
        <taxon>Peronosporomycetes</taxon>
        <taxon>Albuginales</taxon>
        <taxon>Albuginaceae</taxon>
        <taxon>Albugo</taxon>
    </lineage>
</organism>
<feature type="region of interest" description="Disordered" evidence="4">
    <location>
        <begin position="341"/>
        <end position="376"/>
    </location>
</feature>
<protein>
    <recommendedName>
        <fullName evidence="10">Protein kinase domain-containing protein</fullName>
    </recommendedName>
</protein>
<dbReference type="Proteomes" id="UP000053237">
    <property type="component" value="Unassembled WGS sequence"/>
</dbReference>
<dbReference type="PROSITE" id="PS00107">
    <property type="entry name" value="PROTEIN_KINASE_ATP"/>
    <property type="match status" value="1"/>
</dbReference>
<dbReference type="SUPFAM" id="SSF47769">
    <property type="entry name" value="SAM/Pointed domain"/>
    <property type="match status" value="1"/>
</dbReference>
<evidence type="ECO:0000259" key="5">
    <source>
        <dbReference type="PROSITE" id="PS50003"/>
    </source>
</evidence>
<dbReference type="SMART" id="SM00220">
    <property type="entry name" value="S_TKc"/>
    <property type="match status" value="1"/>
</dbReference>
<feature type="compositionally biased region" description="Polar residues" evidence="4">
    <location>
        <begin position="510"/>
        <end position="530"/>
    </location>
</feature>
<dbReference type="EMBL" id="CAIX01000216">
    <property type="protein sequence ID" value="CCI48334.1"/>
    <property type="molecule type" value="Genomic_DNA"/>
</dbReference>
<feature type="compositionally biased region" description="Acidic residues" evidence="4">
    <location>
        <begin position="342"/>
        <end position="365"/>
    </location>
</feature>
<dbReference type="InterPro" id="IPR008271">
    <property type="entry name" value="Ser/Thr_kinase_AS"/>
</dbReference>
<dbReference type="InterPro" id="IPR001660">
    <property type="entry name" value="SAM"/>
</dbReference>
<dbReference type="InterPro" id="IPR051681">
    <property type="entry name" value="Ser/Thr_Kinases-Pseudokinases"/>
</dbReference>
<dbReference type="SMART" id="SM00454">
    <property type="entry name" value="SAM"/>
    <property type="match status" value="1"/>
</dbReference>
<dbReference type="Pfam" id="PF00169">
    <property type="entry name" value="PH"/>
    <property type="match status" value="1"/>
</dbReference>
<dbReference type="SUPFAM" id="SSF56112">
    <property type="entry name" value="Protein kinase-like (PK-like)"/>
    <property type="match status" value="1"/>
</dbReference>
<keyword evidence="2 3" id="KW-0067">ATP-binding</keyword>
<feature type="domain" description="Protein kinase" evidence="6">
    <location>
        <begin position="35"/>
        <end position="314"/>
    </location>
</feature>
<evidence type="ECO:0000256" key="4">
    <source>
        <dbReference type="SAM" id="MobiDB-lite"/>
    </source>
</evidence>
<dbReference type="Pfam" id="PF07647">
    <property type="entry name" value="SAM_2"/>
    <property type="match status" value="1"/>
</dbReference>
<dbReference type="InterPro" id="IPR000719">
    <property type="entry name" value="Prot_kinase_dom"/>
</dbReference>
<dbReference type="PROSITE" id="PS00108">
    <property type="entry name" value="PROTEIN_KINASE_ST"/>
    <property type="match status" value="1"/>
</dbReference>
<dbReference type="InterPro" id="IPR017441">
    <property type="entry name" value="Protein_kinase_ATP_BS"/>
</dbReference>
<evidence type="ECO:0000259" key="6">
    <source>
        <dbReference type="PROSITE" id="PS50011"/>
    </source>
</evidence>
<evidence type="ECO:0000256" key="2">
    <source>
        <dbReference type="ARBA" id="ARBA00022840"/>
    </source>
</evidence>
<dbReference type="InterPro" id="IPR013761">
    <property type="entry name" value="SAM/pointed_sf"/>
</dbReference>
<sequence>MTTNQASSDESGVPQCALTHTHEEKSLFHLESDMIKIGKELGKGAFSVVYVGEYRNQAVAVKCQPKDEDGNVPAFVCKEINALQRFKHPRVLNFIGAADSKKTKQIWIVSEKLGQSDLDQLLKNIRSSTIRHIGWRKLLQIALDIAEGINYLHSMRCIHRDIKPHNVLLDNDSRAKLCDFGFVTDLNHCDQSADIQTRLQESHLINTPRRKSYCGTDAYMAPEMYLDEDYDESVDTFSYGVMLMEMICCRQANIDGFLMRLPQSKFEIIVEEFRSQVPDSCPKEFMKLAERCTSFEPGDRPLWQEIILILQSLLTEQAAGDTGGDKGITLKPYIPTSKEPEVELDELDYEETSESDDEGVGEQDETGSSLRFPNDEECSRYSISPRLAPQYNGQLLKRNRRGNRRWCKKWFVVDGAQLHYFDMANIPACFENPRTVVPADVRKLRSSHTPSTLSLIRCRIWKTMEMPELCFNVVDENWKIKRELQACSRKELKKWLQVIEEAIDYGTDASSPSGYVQSASKQEPPSQVFNSKEKRKEDQLRTADLESGLNTRSCSEKSNEVEKWLATVGLTKYTATFMEKGFDSLDIIREKGIETEDLDLLGINDFLAKKLLTLAVRQLQNTR</sequence>
<dbReference type="PANTHER" id="PTHR44329:SF214">
    <property type="entry name" value="PROTEIN KINASE DOMAIN-CONTAINING PROTEIN"/>
    <property type="match status" value="1"/>
</dbReference>
<evidence type="ECO:0000313" key="9">
    <source>
        <dbReference type="Proteomes" id="UP000053237"/>
    </source>
</evidence>
<evidence type="ECO:0000313" key="8">
    <source>
        <dbReference type="EMBL" id="CCI48334.1"/>
    </source>
</evidence>
<dbReference type="GO" id="GO:0004674">
    <property type="term" value="F:protein serine/threonine kinase activity"/>
    <property type="evidence" value="ECO:0007669"/>
    <property type="project" value="TreeGrafter"/>
</dbReference>
<feature type="binding site" evidence="3">
    <location>
        <position position="62"/>
    </location>
    <ligand>
        <name>ATP</name>
        <dbReference type="ChEBI" id="CHEBI:30616"/>
    </ligand>
</feature>
<dbReference type="Pfam" id="PF00069">
    <property type="entry name" value="Pkinase"/>
    <property type="match status" value="1"/>
</dbReference>
<dbReference type="InterPro" id="IPR011009">
    <property type="entry name" value="Kinase-like_dom_sf"/>
</dbReference>
<dbReference type="OrthoDB" id="4062651at2759"/>
<dbReference type="InParanoid" id="A0A024GNG9"/>
<dbReference type="AlphaFoldDB" id="A0A024GNG9"/>
<dbReference type="PROSITE" id="PS50003">
    <property type="entry name" value="PH_DOMAIN"/>
    <property type="match status" value="1"/>
</dbReference>